<organism evidence="4 5">
    <name type="scientific">Biomphalaria pfeifferi</name>
    <name type="common">Bloodfluke planorb</name>
    <name type="synonym">Freshwater snail</name>
    <dbReference type="NCBI Taxonomy" id="112525"/>
    <lineage>
        <taxon>Eukaryota</taxon>
        <taxon>Metazoa</taxon>
        <taxon>Spiralia</taxon>
        <taxon>Lophotrochozoa</taxon>
        <taxon>Mollusca</taxon>
        <taxon>Gastropoda</taxon>
        <taxon>Heterobranchia</taxon>
        <taxon>Euthyneura</taxon>
        <taxon>Panpulmonata</taxon>
        <taxon>Hygrophila</taxon>
        <taxon>Lymnaeoidea</taxon>
        <taxon>Planorbidae</taxon>
        <taxon>Biomphalaria</taxon>
    </lineage>
</organism>
<evidence type="ECO:0000256" key="1">
    <source>
        <dbReference type="ARBA" id="ARBA00006326"/>
    </source>
</evidence>
<feature type="region of interest" description="Disordered" evidence="3">
    <location>
        <begin position="1"/>
        <end position="53"/>
    </location>
</feature>
<dbReference type="Gene3D" id="1.20.120.900">
    <property type="entry name" value="Pex19, mPTS binding domain"/>
    <property type="match status" value="1"/>
</dbReference>
<protein>
    <recommendedName>
        <fullName evidence="2">Peroxin-19</fullName>
    </recommendedName>
</protein>
<sequence length="282" mass="31953">MTSARVPNTSLNEGTPDAGDVVLRNPKKLGQLSFLKEESGGGKPGEKRVKWSESTELREKMKVYRRSQLDIPLDYHHIALEEKREKEGVKEWRSSLHKDEDDDEDELQQSEAHETAVLSPTEVTDVAECESDSTDTEERVPSDHVDLDMMLHVIKIKSTKYTVYPAYCAAIKTYQEWLSESNNTKNLPQDTVTNMRGQLDLYKSAVSKYEAWADHDDNKTACLKYEEISLALKKASDLGPPPDAVTKALNDTLNNEENSQKQVKVYNEMVQEIIMSIDSVEV</sequence>
<accession>A0AAD8B0B1</accession>
<dbReference type="InterPro" id="IPR006708">
    <property type="entry name" value="Pex19"/>
</dbReference>
<feature type="region of interest" description="Disordered" evidence="3">
    <location>
        <begin position="86"/>
        <end position="140"/>
    </location>
</feature>
<dbReference type="GO" id="GO:0005777">
    <property type="term" value="C:peroxisome"/>
    <property type="evidence" value="ECO:0007669"/>
    <property type="project" value="InterPro"/>
</dbReference>
<feature type="compositionally biased region" description="Basic and acidic residues" evidence="3">
    <location>
        <begin position="35"/>
        <end position="53"/>
    </location>
</feature>
<feature type="compositionally biased region" description="Basic and acidic residues" evidence="3">
    <location>
        <begin position="86"/>
        <end position="99"/>
    </location>
</feature>
<evidence type="ECO:0000313" key="4">
    <source>
        <dbReference type="EMBL" id="KAK0045631.1"/>
    </source>
</evidence>
<dbReference type="Proteomes" id="UP001233172">
    <property type="component" value="Unassembled WGS sequence"/>
</dbReference>
<feature type="compositionally biased region" description="Acidic residues" evidence="3">
    <location>
        <begin position="125"/>
        <end position="135"/>
    </location>
</feature>
<evidence type="ECO:0000256" key="2">
    <source>
        <dbReference type="ARBA" id="ARBA00029688"/>
    </source>
</evidence>
<feature type="compositionally biased region" description="Polar residues" evidence="3">
    <location>
        <begin position="1"/>
        <end position="13"/>
    </location>
</feature>
<keyword evidence="5" id="KW-1185">Reference proteome</keyword>
<name>A0AAD8B0B1_BIOPF</name>
<comment type="caution">
    <text evidence="4">The sequence shown here is derived from an EMBL/GenBank/DDBJ whole genome shotgun (WGS) entry which is preliminary data.</text>
</comment>
<comment type="similarity">
    <text evidence="1">Belongs to the peroxin-19 family.</text>
</comment>
<evidence type="ECO:0000313" key="5">
    <source>
        <dbReference type="Proteomes" id="UP001233172"/>
    </source>
</evidence>
<proteinExistence type="inferred from homology"/>
<reference evidence="4" key="1">
    <citation type="journal article" date="2023" name="PLoS Negl. Trop. Dis.">
        <title>A genome sequence for Biomphalaria pfeifferi, the major vector snail for the human-infecting parasite Schistosoma mansoni.</title>
        <authorList>
            <person name="Bu L."/>
            <person name="Lu L."/>
            <person name="Laidemitt M.R."/>
            <person name="Zhang S.M."/>
            <person name="Mutuku M."/>
            <person name="Mkoji G."/>
            <person name="Steinauer M."/>
            <person name="Loker E.S."/>
        </authorList>
    </citation>
    <scope>NUCLEOTIDE SEQUENCE</scope>
    <source>
        <strain evidence="4">KasaAsao</strain>
    </source>
</reference>
<dbReference type="EMBL" id="JASAOG010000177">
    <property type="protein sequence ID" value="KAK0045631.1"/>
    <property type="molecule type" value="Genomic_DNA"/>
</dbReference>
<dbReference type="AlphaFoldDB" id="A0AAD8B0B1"/>
<dbReference type="Pfam" id="PF04614">
    <property type="entry name" value="Pex19"/>
    <property type="match status" value="1"/>
</dbReference>
<gene>
    <name evidence="4" type="ORF">Bpfe_024883</name>
</gene>
<reference evidence="4" key="2">
    <citation type="submission" date="2023-04" db="EMBL/GenBank/DDBJ databases">
        <authorList>
            <person name="Bu L."/>
            <person name="Lu L."/>
            <person name="Laidemitt M.R."/>
            <person name="Zhang S.M."/>
            <person name="Mutuku M."/>
            <person name="Mkoji G."/>
            <person name="Steinauer M."/>
            <person name="Loker E.S."/>
        </authorList>
    </citation>
    <scope>NUCLEOTIDE SEQUENCE</scope>
    <source>
        <strain evidence="4">KasaAsao</strain>
        <tissue evidence="4">Whole Snail</tissue>
    </source>
</reference>
<evidence type="ECO:0000256" key="3">
    <source>
        <dbReference type="SAM" id="MobiDB-lite"/>
    </source>
</evidence>
<dbReference type="InterPro" id="IPR038322">
    <property type="entry name" value="Pex19_C_sf"/>
</dbReference>